<proteinExistence type="predicted"/>
<reference evidence="4 5" key="1">
    <citation type="submission" date="2020-11" db="EMBL/GenBank/DDBJ databases">
        <title>Pseudonocardia abyssalis sp. nov. and Pseudonocardia oceani sp. nov., description and phylogenomic analysis of two novel actinomycetes isolated from the deep Southern Ocean.</title>
        <authorList>
            <person name="Parra J."/>
        </authorList>
    </citation>
    <scope>NUCLEOTIDE SEQUENCE [LARGE SCALE GENOMIC DNA]</scope>
    <source>
        <strain evidence="4 5">KRD-168</strain>
    </source>
</reference>
<sequence>MTGGSRAAGWVDGTAPLVQERLAALPPLAFVESCLRGVGQVMFMNNPFTGLLVLLAAWIHDPWLGFGGTLGVAVSTLVAIAMGFDRDAVRAGLFGFNGVLCGLALATFLSPPWDGVSTVWIVVVSAGSSLAMAGLAALFAIWGVPPFTLAFNISVLLFLVTGLNVARGNVGELVSPASPAVTGPSVSTVLRESADAVGSTDALAVLNAVFRGIAQLFFVNSILGGVIVLVAIAVCSRIAALFAVAGSAVGMLVGMALGADGVAIYNGLWGFNSYDACLAIAGVFYVLSWRSALLGLACAGYTALLFGAIGSFLGPWGLPAMTLPFCLGVLTFVMLRDAAPHRFTWVPPGEITTPEEHRRRDREAVRG</sequence>
<comment type="caution">
    <text evidence="4">The sequence shown here is derived from an EMBL/GenBank/DDBJ whole genome shotgun (WGS) entry which is preliminary data.</text>
</comment>
<feature type="transmembrane region" description="Helical" evidence="3">
    <location>
        <begin position="271"/>
        <end position="287"/>
    </location>
</feature>
<protein>
    <submittedName>
        <fullName evidence="4">Urea transporter</fullName>
    </submittedName>
</protein>
<dbReference type="Proteomes" id="UP000694287">
    <property type="component" value="Unassembled WGS sequence"/>
</dbReference>
<feature type="transmembrane region" description="Helical" evidence="3">
    <location>
        <begin position="316"/>
        <end position="335"/>
    </location>
</feature>
<keyword evidence="5" id="KW-1185">Reference proteome</keyword>
<evidence type="ECO:0000313" key="4">
    <source>
        <dbReference type="EMBL" id="MBW0132995.1"/>
    </source>
</evidence>
<feature type="transmembrane region" description="Helical" evidence="3">
    <location>
        <begin position="65"/>
        <end position="84"/>
    </location>
</feature>
<dbReference type="PANTHER" id="PTHR10464:SF4">
    <property type="entry name" value="UREA TRANSPORTER"/>
    <property type="match status" value="1"/>
</dbReference>
<evidence type="ECO:0000256" key="1">
    <source>
        <dbReference type="ARBA" id="ARBA00004651"/>
    </source>
</evidence>
<evidence type="ECO:0000256" key="2">
    <source>
        <dbReference type="ARBA" id="ARBA00022475"/>
    </source>
</evidence>
<keyword evidence="3" id="KW-1133">Transmembrane helix</keyword>
<accession>A0ABS6UL58</accession>
<feature type="transmembrane region" description="Helical" evidence="3">
    <location>
        <begin position="292"/>
        <end position="310"/>
    </location>
</feature>
<keyword evidence="3" id="KW-0472">Membrane</keyword>
<dbReference type="PIRSF" id="PIRSF016502">
    <property type="entry name" value="Urea_transporter"/>
    <property type="match status" value="1"/>
</dbReference>
<keyword evidence="2" id="KW-1003">Cell membrane</keyword>
<gene>
    <name evidence="4" type="ORF">I4I81_01815</name>
</gene>
<feature type="transmembrane region" description="Helical" evidence="3">
    <location>
        <begin position="149"/>
        <end position="166"/>
    </location>
</feature>
<dbReference type="Pfam" id="PF03253">
    <property type="entry name" value="UT"/>
    <property type="match status" value="1"/>
</dbReference>
<dbReference type="RefSeq" id="WP_218602152.1">
    <property type="nucleotide sequence ID" value="NZ_JADQDJ010000049.1"/>
</dbReference>
<feature type="transmembrane region" description="Helical" evidence="3">
    <location>
        <begin position="119"/>
        <end position="142"/>
    </location>
</feature>
<dbReference type="PANTHER" id="PTHR10464">
    <property type="entry name" value="UREA TRANSPORTER"/>
    <property type="match status" value="1"/>
</dbReference>
<dbReference type="EMBL" id="JADQDK010000001">
    <property type="protein sequence ID" value="MBW0132995.1"/>
    <property type="molecule type" value="Genomic_DNA"/>
</dbReference>
<organism evidence="4 5">
    <name type="scientific">Pseudonocardia abyssalis</name>
    <dbReference type="NCBI Taxonomy" id="2792008"/>
    <lineage>
        <taxon>Bacteria</taxon>
        <taxon>Bacillati</taxon>
        <taxon>Actinomycetota</taxon>
        <taxon>Actinomycetes</taxon>
        <taxon>Pseudonocardiales</taxon>
        <taxon>Pseudonocardiaceae</taxon>
        <taxon>Pseudonocardia</taxon>
    </lineage>
</organism>
<keyword evidence="3" id="KW-0812">Transmembrane</keyword>
<name>A0ABS6UL58_9PSEU</name>
<evidence type="ECO:0000313" key="5">
    <source>
        <dbReference type="Proteomes" id="UP000694287"/>
    </source>
</evidence>
<feature type="transmembrane region" description="Helical" evidence="3">
    <location>
        <begin position="241"/>
        <end position="265"/>
    </location>
</feature>
<evidence type="ECO:0000256" key="3">
    <source>
        <dbReference type="SAM" id="Phobius"/>
    </source>
</evidence>
<feature type="transmembrane region" description="Helical" evidence="3">
    <location>
        <begin position="213"/>
        <end position="234"/>
    </location>
</feature>
<feature type="transmembrane region" description="Helical" evidence="3">
    <location>
        <begin position="91"/>
        <end position="113"/>
    </location>
</feature>
<dbReference type="InterPro" id="IPR004937">
    <property type="entry name" value="Urea_transporter"/>
</dbReference>
<comment type="subcellular location">
    <subcellularLocation>
        <location evidence="1">Cell membrane</location>
        <topology evidence="1">Multi-pass membrane protein</topology>
    </subcellularLocation>
</comment>